<keyword evidence="1" id="KW-0347">Helicase</keyword>
<keyword evidence="1" id="KW-0067">ATP-binding</keyword>
<evidence type="ECO:0000313" key="2">
    <source>
        <dbReference type="Proteomes" id="UP000141667"/>
    </source>
</evidence>
<accession>A0A0A7D837</accession>
<gene>
    <name evidence="1" type="primary">ORF54</name>
</gene>
<organism evidence="1 2">
    <name type="scientific">Equid alphaherpesvirus 1</name>
    <name type="common">Equine herpesvirus 1</name>
    <dbReference type="NCBI Taxonomy" id="10326"/>
    <lineage>
        <taxon>Viruses</taxon>
        <taxon>Duplodnaviria</taxon>
        <taxon>Heunggongvirae</taxon>
        <taxon>Peploviricota</taxon>
        <taxon>Herviviricetes</taxon>
        <taxon>Herpesvirales</taxon>
        <taxon>Orthoherpesviridae</taxon>
        <taxon>Alphaherpesvirinae</taxon>
        <taxon>Varicellovirus</taxon>
        <taxon>Varicellovirus equidalpha1</taxon>
    </lineage>
</organism>
<dbReference type="HAMAP" id="MF_04010">
    <property type="entry name" value="HSV_HEPA"/>
    <property type="match status" value="1"/>
</dbReference>
<dbReference type="GO" id="GO:0004386">
    <property type="term" value="F:helicase activity"/>
    <property type="evidence" value="ECO:0007669"/>
    <property type="project" value="UniProtKB-KW"/>
</dbReference>
<dbReference type="Pfam" id="PF03324">
    <property type="entry name" value="Herpes_HEPA"/>
    <property type="match status" value="1"/>
</dbReference>
<dbReference type="GO" id="GO:0019079">
    <property type="term" value="P:viral genome replication"/>
    <property type="evidence" value="ECO:0007669"/>
    <property type="project" value="InterPro"/>
</dbReference>
<protein>
    <submittedName>
        <fullName evidence="1">DNA helicase-primase complex component</fullName>
    </submittedName>
</protein>
<keyword evidence="1" id="KW-0547">Nucleotide-binding</keyword>
<dbReference type="EMBL" id="KF644569">
    <property type="protein sequence ID" value="AII80908.1"/>
    <property type="molecule type" value="Genomic_DNA"/>
</dbReference>
<sequence length="751" mass="81694">MEGSVEWFNGHVCATSIYSLWTDPHHPGHLQALVYMLCRRGSDYTAEFCHVPVSGELLKRGARDASLVTPARVASAAQTAAVPGCWPLAPLGNAMLWKSVYGGITAALKRAVGSFAFYQPLVLGINTQTGLLVTLRPAASAGEGGGDHVSPRAAIVNVSVEVDLDPAGIEASAASSTGSSLARARLCTLRDGYFLSKRDIALEVEIATKEVSFYRKYDSVQQPANKRRGDMADLFVVHERTLLLGGCKRMGVKVLLPRTFDCLVASSQSVSGLAAMALYKQWHATLFSVELPDTVVQIFAYLGPELNPCGEEVDYCCFVGFPGLPTLKASSSTTEAVRDAMAAYRLSDGLWPALGMSAFHFLAPWDPEDRWPGESEAKRVEGAVHRLQLGTEDDWGAGRVSCILESDAVMQGPWFAKFDFSAFFPTLYLLLFPANERLAEVVRLRARGQHPTLKLALVSFFGGLQHINPVAYRSIIALSNGISKRLEHEVNQRGFAICTYVKDGFWGAAGNLPSDSVSYADALVYAEELRSAAQKAALGHVTEMGFSLPEGVHLNLRLEGLFTDAISWSTHCYWLYNRFTKMEDFVGFPAKSGAGRAAKASLSALLPLVAAVCDSSDMSTLHQSVRGACEQLVAGAFAERNNPQFWSTRTGIESSTLLPPAVYRNGSLLDRDCGQREIVLTRKHGCESPSPVPWTLFPPPLVLGRIDCMVYLTSIFKTYLSMLNRAISASCDADESMNVDFPISDYAFLFT</sequence>
<dbReference type="InterPro" id="IPR004996">
    <property type="entry name" value="HSV_HEPA"/>
</dbReference>
<dbReference type="Proteomes" id="UP000141667">
    <property type="component" value="Segment"/>
</dbReference>
<name>A0A0A7D837_9ALPH</name>
<proteinExistence type="inferred from homology"/>
<keyword evidence="1" id="KW-0378">Hydrolase</keyword>
<reference evidence="1 2" key="1">
    <citation type="submission" date="2013-08" db="EMBL/GenBank/DDBJ databases">
        <title>Genomic analysis of diverse equine herpesvirus type 1 strains from different geographic locations.</title>
        <authorList>
            <person name="Fukushi H."/>
            <person name="Ma G."/>
            <person name="Tsujimura K."/>
            <person name="Cheng H."/>
            <person name="Goodman L."/>
            <person name="Huang T."/>
            <person name="Osterrieder N."/>
        </authorList>
    </citation>
    <scope>NUCLEOTIDE SEQUENCE [LARGE SCALE GENOMIC DNA]</scope>
    <source>
        <strain evidence="1">NY03</strain>
    </source>
</reference>
<evidence type="ECO:0000313" key="1">
    <source>
        <dbReference type="EMBL" id="AII80908.1"/>
    </source>
</evidence>